<evidence type="ECO:0000313" key="4">
    <source>
        <dbReference type="Proteomes" id="UP001165685"/>
    </source>
</evidence>
<dbReference type="CDD" id="cd08353">
    <property type="entry name" value="VOC_like"/>
    <property type="match status" value="1"/>
</dbReference>
<dbReference type="Proteomes" id="UP001165685">
    <property type="component" value="Unassembled WGS sequence"/>
</dbReference>
<dbReference type="InterPro" id="IPR029068">
    <property type="entry name" value="Glyas_Bleomycin-R_OHBP_Dase"/>
</dbReference>
<dbReference type="Gene3D" id="3.10.180.10">
    <property type="entry name" value="2,3-Dihydroxybiphenyl 1,2-Dioxygenase, domain 1"/>
    <property type="match status" value="1"/>
</dbReference>
<keyword evidence="4" id="KW-1185">Reference proteome</keyword>
<feature type="domain" description="VOC" evidence="2">
    <location>
        <begin position="5"/>
        <end position="144"/>
    </location>
</feature>
<dbReference type="InterPro" id="IPR037523">
    <property type="entry name" value="VOC_core"/>
</dbReference>
<dbReference type="RefSeq" id="WP_270678664.1">
    <property type="nucleotide sequence ID" value="NZ_JAQFWP010000028.1"/>
</dbReference>
<organism evidence="3 4">
    <name type="scientific">Nocardiopsis suaedae</name>
    <dbReference type="NCBI Taxonomy" id="3018444"/>
    <lineage>
        <taxon>Bacteria</taxon>
        <taxon>Bacillati</taxon>
        <taxon>Actinomycetota</taxon>
        <taxon>Actinomycetes</taxon>
        <taxon>Streptosporangiales</taxon>
        <taxon>Nocardiopsidaceae</taxon>
        <taxon>Nocardiopsis</taxon>
    </lineage>
</organism>
<dbReference type="EMBL" id="JAQFWP010000028">
    <property type="protein sequence ID" value="MDA2806020.1"/>
    <property type="molecule type" value="Genomic_DNA"/>
</dbReference>
<evidence type="ECO:0000256" key="1">
    <source>
        <dbReference type="ARBA" id="ARBA00022723"/>
    </source>
</evidence>
<evidence type="ECO:0000313" key="3">
    <source>
        <dbReference type="EMBL" id="MDA2806020.1"/>
    </source>
</evidence>
<keyword evidence="1" id="KW-0479">Metal-binding</keyword>
<name>A0ABT4TMU5_9ACTN</name>
<proteinExistence type="predicted"/>
<dbReference type="PANTHER" id="PTHR43048:SF5">
    <property type="entry name" value="BLR5325 PROTEIN"/>
    <property type="match status" value="1"/>
</dbReference>
<evidence type="ECO:0000259" key="2">
    <source>
        <dbReference type="PROSITE" id="PS51819"/>
    </source>
</evidence>
<dbReference type="PROSITE" id="PS51819">
    <property type="entry name" value="VOC"/>
    <property type="match status" value="1"/>
</dbReference>
<dbReference type="SUPFAM" id="SSF54593">
    <property type="entry name" value="Glyoxalase/Bleomycin resistance protein/Dihydroxybiphenyl dioxygenase"/>
    <property type="match status" value="1"/>
</dbReference>
<sequence length="146" mass="15954">MAIKRMDHVSIVVGDLEAATAYFVELGMEVEGSMPIDAEWAGRVVGIEGMRSEITMLRTPDGNGKIELTRYRTPEAAVPEPGPAQPNVMGMRTVMFAVDDIEDTVERLRRHGGELVGEIADFEDVFRLCYMSGPEGVIVALAQELG</sequence>
<protein>
    <submittedName>
        <fullName evidence="3">VOC family protein</fullName>
    </submittedName>
</protein>
<dbReference type="InterPro" id="IPR051785">
    <property type="entry name" value="MMCE/EMCE_epimerase"/>
</dbReference>
<dbReference type="PANTHER" id="PTHR43048">
    <property type="entry name" value="METHYLMALONYL-COA EPIMERASE"/>
    <property type="match status" value="1"/>
</dbReference>
<dbReference type="InterPro" id="IPR004360">
    <property type="entry name" value="Glyas_Fos-R_dOase_dom"/>
</dbReference>
<reference evidence="3" key="1">
    <citation type="submission" date="2023-01" db="EMBL/GenBank/DDBJ databases">
        <title>Draft genome sequence of Nocardiopsis sp. LSu2-4 isolated from halophytes.</title>
        <authorList>
            <person name="Duangmal K."/>
            <person name="Chantavorakit T."/>
        </authorList>
    </citation>
    <scope>NUCLEOTIDE SEQUENCE</scope>
    <source>
        <strain evidence="3">LSu2-4</strain>
    </source>
</reference>
<dbReference type="Pfam" id="PF00903">
    <property type="entry name" value="Glyoxalase"/>
    <property type="match status" value="1"/>
</dbReference>
<gene>
    <name evidence="3" type="ORF">O4U47_16005</name>
</gene>
<comment type="caution">
    <text evidence="3">The sequence shown here is derived from an EMBL/GenBank/DDBJ whole genome shotgun (WGS) entry which is preliminary data.</text>
</comment>
<accession>A0ABT4TMU5</accession>